<protein>
    <submittedName>
        <fullName evidence="1">Uncharacterized protein</fullName>
    </submittedName>
</protein>
<name>A0A7J2U104_9CREN</name>
<evidence type="ECO:0000313" key="1">
    <source>
        <dbReference type="EMBL" id="HEM66510.1"/>
    </source>
</evidence>
<comment type="caution">
    <text evidence="1">The sequence shown here is derived from an EMBL/GenBank/DDBJ whole genome shotgun (WGS) entry which is preliminary data.</text>
</comment>
<dbReference type="EMBL" id="DSEU01000017">
    <property type="protein sequence ID" value="HEM66510.1"/>
    <property type="molecule type" value="Genomic_DNA"/>
</dbReference>
<accession>A0A7J2U104</accession>
<organism evidence="1">
    <name type="scientific">Ignisphaera aggregans</name>
    <dbReference type="NCBI Taxonomy" id="334771"/>
    <lineage>
        <taxon>Archaea</taxon>
        <taxon>Thermoproteota</taxon>
        <taxon>Thermoprotei</taxon>
        <taxon>Desulfurococcales</taxon>
        <taxon>Desulfurococcaceae</taxon>
        <taxon>Ignisphaera</taxon>
    </lineage>
</organism>
<sequence>MQSFRVSECYEGGARLDLCQTIRTSDVAKAYGNAPSVYEICIPIIKAGKKRREVVKKINVFRNRVLLPIFKVDGATVLRDFNKLPKRIIAG</sequence>
<proteinExistence type="predicted"/>
<dbReference type="AlphaFoldDB" id="A0A7J2U104"/>
<gene>
    <name evidence="1" type="ORF">ENO26_02915</name>
</gene>
<reference evidence="1" key="1">
    <citation type="journal article" date="2020" name="mSystems">
        <title>Genome- and Community-Level Interaction Insights into Carbon Utilization and Element Cycling Functions of Hydrothermarchaeota in Hydrothermal Sediment.</title>
        <authorList>
            <person name="Zhou Z."/>
            <person name="Liu Y."/>
            <person name="Xu W."/>
            <person name="Pan J."/>
            <person name="Luo Z.H."/>
            <person name="Li M."/>
        </authorList>
    </citation>
    <scope>NUCLEOTIDE SEQUENCE [LARGE SCALE GENOMIC DNA]</scope>
    <source>
        <strain evidence="1">SpSt-125</strain>
    </source>
</reference>